<evidence type="ECO:0000256" key="5">
    <source>
        <dbReference type="ARBA" id="ARBA00022989"/>
    </source>
</evidence>
<dbReference type="GO" id="GO:0008381">
    <property type="term" value="F:mechanosensitive monoatomic ion channel activity"/>
    <property type="evidence" value="ECO:0007669"/>
    <property type="project" value="UniProtKB-ARBA"/>
</dbReference>
<evidence type="ECO:0000259" key="9">
    <source>
        <dbReference type="Pfam" id="PF00924"/>
    </source>
</evidence>
<feature type="transmembrane region" description="Helical" evidence="8">
    <location>
        <begin position="792"/>
        <end position="814"/>
    </location>
</feature>
<evidence type="ECO:0000256" key="8">
    <source>
        <dbReference type="SAM" id="Phobius"/>
    </source>
</evidence>
<dbReference type="Pfam" id="PF12794">
    <property type="entry name" value="MscS_TM"/>
    <property type="match status" value="1"/>
</dbReference>
<reference evidence="14 15" key="2">
    <citation type="submission" date="2011-11" db="EMBL/GenBank/DDBJ databases">
        <authorList>
            <consortium name="US DOE Joint Genome Institute"/>
            <person name="Lucas S."/>
            <person name="Han J."/>
            <person name="Lapidus A."/>
            <person name="Cheng J.-F."/>
            <person name="Goodwin L."/>
            <person name="Pitluck S."/>
            <person name="Peters L."/>
            <person name="Ovchinnikova G."/>
            <person name="Zhang X."/>
            <person name="Detter J.C."/>
            <person name="Han C."/>
            <person name="Tapia R."/>
            <person name="Land M."/>
            <person name="Hauser L."/>
            <person name="Kyrpides N."/>
            <person name="Ivanova N."/>
            <person name="Pagani I."/>
            <person name="Vogl K."/>
            <person name="Liu Z."/>
            <person name="Overmann J."/>
            <person name="Frigaard N.-U."/>
            <person name="Bryant D."/>
            <person name="Woyke T."/>
        </authorList>
    </citation>
    <scope>NUCLEOTIDE SEQUENCE [LARGE SCALE GENOMIC DNA]</scope>
    <source>
        <strain evidence="14 15">970</strain>
    </source>
</reference>
<feature type="transmembrane region" description="Helical" evidence="8">
    <location>
        <begin position="958"/>
        <end position="980"/>
    </location>
</feature>
<feature type="transmembrane region" description="Helical" evidence="8">
    <location>
        <begin position="694"/>
        <end position="710"/>
    </location>
</feature>
<dbReference type="SUPFAM" id="SSF82689">
    <property type="entry name" value="Mechanosensitive channel protein MscS (YggB), C-terminal domain"/>
    <property type="match status" value="1"/>
</dbReference>
<dbReference type="Pfam" id="PF00924">
    <property type="entry name" value="MS_channel_2nd"/>
    <property type="match status" value="1"/>
</dbReference>
<feature type="coiled-coil region" evidence="7">
    <location>
        <begin position="311"/>
        <end position="390"/>
    </location>
</feature>
<keyword evidence="15" id="KW-1185">Reference proteome</keyword>
<dbReference type="Gene3D" id="3.30.70.100">
    <property type="match status" value="1"/>
</dbReference>
<feature type="transmembrane region" description="Helical" evidence="8">
    <location>
        <begin position="564"/>
        <end position="582"/>
    </location>
</feature>
<feature type="transmembrane region" description="Helical" evidence="8">
    <location>
        <begin position="918"/>
        <end position="938"/>
    </location>
</feature>
<keyword evidence="7" id="KW-0175">Coiled coil</keyword>
<dbReference type="eggNOG" id="COG4942">
    <property type="taxonomic scope" value="Bacteria"/>
</dbReference>
<feature type="transmembrane region" description="Helical" evidence="8">
    <location>
        <begin position="992"/>
        <end position="1020"/>
    </location>
</feature>
<evidence type="ECO:0000313" key="14">
    <source>
        <dbReference type="EMBL" id="EIC20773.1"/>
    </source>
</evidence>
<evidence type="ECO:0000259" key="11">
    <source>
        <dbReference type="Pfam" id="PF12795"/>
    </source>
</evidence>
<keyword evidence="4 8" id="KW-0812">Transmembrane</keyword>
<feature type="transmembrane region" description="Helical" evidence="8">
    <location>
        <begin position="652"/>
        <end position="673"/>
    </location>
</feature>
<gene>
    <name evidence="14" type="ORF">Thi970DRAFT_04429</name>
</gene>
<evidence type="ECO:0000256" key="2">
    <source>
        <dbReference type="ARBA" id="ARBA00008017"/>
    </source>
</evidence>
<dbReference type="Gene3D" id="1.10.287.1260">
    <property type="match status" value="1"/>
</dbReference>
<feature type="coiled-coil region" evidence="7">
    <location>
        <begin position="184"/>
        <end position="239"/>
    </location>
</feature>
<sequence length="1197" mass="131719">MSPPQRTATLLANHASQSRIQRTEQRHVEIRFAYSGKRSPAVRRLTMRTLPFLLTATLLWMASLSLVGAQETESALAASPVTAEALESKIAEVEAATDMPEEAKSRLIELYRKALSHLRTAQDNEAAAAKFEQIAERAPAEIQAIQAALAPPAETEPQTEPKSVPLEGLEADENTPLPALEQLLQKEQANLNTVDARRADAESRLAILEARPDVIGQRLADATQEREEAAAQRQALDEDDAGAVLVEAQQWELATRQVALSTEITMLNQELSSQPLRTQLLEAKLARDEASAEQIGERVGMLEELIDLKRRQAAEQATAKAEQTRRELKGMHPVLVELSEQNAALSRDVSTMIEQVKAQDEARQALEQRLEQLGADYQDAQETLESGEVNDDLGRILLRQLDTLPDPRAFAEKADQRQDEIANLNVRRLEYRSEARRIADTDATVERLAQPLQADDSTTPRTDQELAAQIAKLQELVQQRQAQLDQALETNRLYLGKLRELDRAEQALLATAAEYDAFLGENLPWLRNAKPISLEDIRALPSQLRAQFVSADLPGLPRLIGQELALSPAFWFVLVGAVVLLWRRRGTIATINSVAPRLGKPTTDCMGHTWRVLALTLLLAAPLPSLVGMVGWQLQSAGGGTALSHALGTSLIWVALHLAILLSLRAICLPHGLAAAHFRWPERNLKLLRTQLKLVIWPLAISALIVKLAIDLNPTDSGGTLAKLGLLLGYVPLSLFLYRVLHPQRGVLAHLRSSGAYPTVTRTYLIWYPLAVGYPLVLLALSWTGYVYTATAYSHLFLLTLWFLLALALSNALAQRWLQVTRRRLAYDAAMERRRAEQAEAEEEDEGDVGDLQFEEPDVDITALSDETHGLIRILIFATALGGLYLIWFSALPALRIFDDVVLWHGTVMVDGTEQSHPITLASLGLALLYAIGTWVLADRLPALLEIVLLQRFKMTAASRYTVTTLTTYAIIAVGVLLVLSTMGARWSQVQWLAAALSVGIGFGLQEIVANFISGLIILFERPIRVGDAVTVGDTDGVVTKIKIRATTIRNWDGKELLVPNKEFITGRLLNWSLSDQTTRLVLAIGIAYGSPVRQAMDLLAEAARENANVLDEPAPTVIFETFGDNSLGLLLRCFVGSIDQRVSTISALNVVINDKFNAAGISISFPQRDLHIDTISPLRVQIEQASHGDLGAQVSS</sequence>
<feature type="transmembrane region" description="Helical" evidence="8">
    <location>
        <begin position="722"/>
        <end position="741"/>
    </location>
</feature>
<reference evidence="15" key="1">
    <citation type="submission" date="2011-06" db="EMBL/GenBank/DDBJ databases">
        <authorList>
            <consortium name="US DOE Joint Genome Institute (JGI-PGF)"/>
            <person name="Lucas S."/>
            <person name="Han J."/>
            <person name="Lapidus A."/>
            <person name="Cheng J.-F."/>
            <person name="Goodwin L."/>
            <person name="Pitluck S."/>
            <person name="Peters L."/>
            <person name="Land M.L."/>
            <person name="Hauser L."/>
            <person name="Vogl K."/>
            <person name="Liu Z."/>
            <person name="Overmann J."/>
            <person name="Frigaard N.-U."/>
            <person name="Bryant D.A."/>
            <person name="Woyke T.J."/>
        </authorList>
    </citation>
    <scope>NUCLEOTIDE SEQUENCE [LARGE SCALE GENOMIC DNA]</scope>
    <source>
        <strain evidence="15">970</strain>
    </source>
</reference>
<dbReference type="InterPro" id="IPR025692">
    <property type="entry name" value="MscS_IM_dom1"/>
</dbReference>
<dbReference type="Proteomes" id="UP000002964">
    <property type="component" value="Unassembled WGS sequence"/>
</dbReference>
<dbReference type="Pfam" id="PF21082">
    <property type="entry name" value="MS_channel_3rd"/>
    <property type="match status" value="1"/>
</dbReference>
<dbReference type="HOGENOM" id="CLU_007829_1_1_6"/>
<feature type="transmembrane region" description="Helical" evidence="8">
    <location>
        <begin position="612"/>
        <end position="632"/>
    </location>
</feature>
<evidence type="ECO:0000256" key="3">
    <source>
        <dbReference type="ARBA" id="ARBA00022475"/>
    </source>
</evidence>
<proteinExistence type="inferred from homology"/>
<dbReference type="InterPro" id="IPR006685">
    <property type="entry name" value="MscS_channel_2nd"/>
</dbReference>
<dbReference type="InterPro" id="IPR023408">
    <property type="entry name" value="MscS_beta-dom_sf"/>
</dbReference>
<feature type="domain" description="Mechanosensitive ion channel MscS C-terminal" evidence="12">
    <location>
        <begin position="1082"/>
        <end position="1164"/>
    </location>
</feature>
<evidence type="ECO:0000259" key="12">
    <source>
        <dbReference type="Pfam" id="PF21082"/>
    </source>
</evidence>
<dbReference type="Pfam" id="PF12795">
    <property type="entry name" value="MscS_porin"/>
    <property type="match status" value="1"/>
</dbReference>
<feature type="domain" description="Mechanosensitive ion channel inner membrane" evidence="10">
    <location>
        <begin position="568"/>
        <end position="904"/>
    </location>
</feature>
<feature type="transmembrane region" description="Helical" evidence="8">
    <location>
        <begin position="874"/>
        <end position="898"/>
    </location>
</feature>
<dbReference type="InterPro" id="IPR049142">
    <property type="entry name" value="MS_channel_1st"/>
</dbReference>
<feature type="domain" description="Mechanosensitive ion channel MscS" evidence="9">
    <location>
        <begin position="1008"/>
        <end position="1073"/>
    </location>
</feature>
<feature type="domain" description="Mechanosensitive ion channel transmembrane helices 2/3" evidence="13">
    <location>
        <begin position="965"/>
        <end position="1006"/>
    </location>
</feature>
<evidence type="ECO:0000259" key="10">
    <source>
        <dbReference type="Pfam" id="PF12794"/>
    </source>
</evidence>
<feature type="domain" description="Mechanosensitive ion channel MscS porin" evidence="11">
    <location>
        <begin position="89"/>
        <end position="335"/>
    </location>
</feature>
<dbReference type="InterPro" id="IPR010920">
    <property type="entry name" value="LSM_dom_sf"/>
</dbReference>
<evidence type="ECO:0000256" key="7">
    <source>
        <dbReference type="SAM" id="Coils"/>
    </source>
</evidence>
<keyword evidence="6 8" id="KW-0472">Membrane</keyword>
<accession>H8Z6Q7</accession>
<evidence type="ECO:0000256" key="4">
    <source>
        <dbReference type="ARBA" id="ARBA00022692"/>
    </source>
</evidence>
<dbReference type="Gene3D" id="2.30.30.60">
    <property type="match status" value="1"/>
</dbReference>
<protein>
    <submittedName>
        <fullName evidence="14">Small-conductance mechanosensitive channel</fullName>
    </submittedName>
</protein>
<evidence type="ECO:0000256" key="6">
    <source>
        <dbReference type="ARBA" id="ARBA00023136"/>
    </source>
</evidence>
<dbReference type="GO" id="GO:0005886">
    <property type="term" value="C:plasma membrane"/>
    <property type="evidence" value="ECO:0007669"/>
    <property type="project" value="UniProtKB-SubCell"/>
</dbReference>
<dbReference type="InterPro" id="IPR049278">
    <property type="entry name" value="MS_channel_C"/>
</dbReference>
<evidence type="ECO:0000259" key="13">
    <source>
        <dbReference type="Pfam" id="PF21088"/>
    </source>
</evidence>
<dbReference type="AlphaFoldDB" id="H8Z6Q7"/>
<dbReference type="InterPro" id="IPR052702">
    <property type="entry name" value="MscS-like_channel"/>
</dbReference>
<dbReference type="InterPro" id="IPR011066">
    <property type="entry name" value="MscS_channel_C_sf"/>
</dbReference>
<feature type="transmembrane region" description="Helical" evidence="8">
    <location>
        <begin position="762"/>
        <end position="786"/>
    </location>
</feature>
<dbReference type="STRING" id="631362.Thi970DRAFT_04429"/>
<comment type="similarity">
    <text evidence="2">Belongs to the MscS (TC 1.A.23) family.</text>
</comment>
<dbReference type="Pfam" id="PF21088">
    <property type="entry name" value="MS_channel_1st"/>
    <property type="match status" value="1"/>
</dbReference>
<dbReference type="PANTHER" id="PTHR30347:SF1">
    <property type="entry name" value="MECHANOSENSITIVE CHANNEL MSCK"/>
    <property type="match status" value="1"/>
</dbReference>
<dbReference type="InterPro" id="IPR011014">
    <property type="entry name" value="MscS_channel_TM-2"/>
</dbReference>
<dbReference type="SUPFAM" id="SSF50182">
    <property type="entry name" value="Sm-like ribonucleoproteins"/>
    <property type="match status" value="1"/>
</dbReference>
<keyword evidence="3" id="KW-1003">Cell membrane</keyword>
<organism evidence="14 15">
    <name type="scientific">Thiorhodovibrio frisius</name>
    <dbReference type="NCBI Taxonomy" id="631362"/>
    <lineage>
        <taxon>Bacteria</taxon>
        <taxon>Pseudomonadati</taxon>
        <taxon>Pseudomonadota</taxon>
        <taxon>Gammaproteobacteria</taxon>
        <taxon>Chromatiales</taxon>
        <taxon>Chromatiaceae</taxon>
        <taxon>Thiorhodovibrio</taxon>
    </lineage>
</organism>
<dbReference type="SUPFAM" id="SSF82861">
    <property type="entry name" value="Mechanosensitive channel protein MscS (YggB), transmembrane region"/>
    <property type="match status" value="1"/>
</dbReference>
<name>H8Z6Q7_9GAMM</name>
<evidence type="ECO:0000256" key="1">
    <source>
        <dbReference type="ARBA" id="ARBA00004651"/>
    </source>
</evidence>
<dbReference type="InterPro" id="IPR024393">
    <property type="entry name" value="MscS_porin"/>
</dbReference>
<dbReference type="PANTHER" id="PTHR30347">
    <property type="entry name" value="POTASSIUM CHANNEL RELATED"/>
    <property type="match status" value="1"/>
</dbReference>
<dbReference type="eggNOG" id="COG3264">
    <property type="taxonomic scope" value="Bacteria"/>
</dbReference>
<evidence type="ECO:0000313" key="15">
    <source>
        <dbReference type="Proteomes" id="UP000002964"/>
    </source>
</evidence>
<keyword evidence="5 8" id="KW-1133">Transmembrane helix</keyword>
<dbReference type="EMBL" id="JH603170">
    <property type="protein sequence ID" value="EIC20773.1"/>
    <property type="molecule type" value="Genomic_DNA"/>
</dbReference>
<comment type="subcellular location">
    <subcellularLocation>
        <location evidence="1">Cell membrane</location>
        <topology evidence="1">Multi-pass membrane protein</topology>
    </subcellularLocation>
</comment>